<name>A0A397TV00_9GLOM</name>
<accession>A0A397TV00</accession>
<dbReference type="EMBL" id="QKWP01004060">
    <property type="protein sequence ID" value="RIB00517.1"/>
    <property type="molecule type" value="Genomic_DNA"/>
</dbReference>
<evidence type="ECO:0000313" key="2">
    <source>
        <dbReference type="Proteomes" id="UP000266673"/>
    </source>
</evidence>
<protein>
    <submittedName>
        <fullName evidence="1">Uncharacterized protein</fullName>
    </submittedName>
</protein>
<evidence type="ECO:0000313" key="1">
    <source>
        <dbReference type="EMBL" id="RIB00517.1"/>
    </source>
</evidence>
<organism evidence="1 2">
    <name type="scientific">Gigaspora rosea</name>
    <dbReference type="NCBI Taxonomy" id="44941"/>
    <lineage>
        <taxon>Eukaryota</taxon>
        <taxon>Fungi</taxon>
        <taxon>Fungi incertae sedis</taxon>
        <taxon>Mucoromycota</taxon>
        <taxon>Glomeromycotina</taxon>
        <taxon>Glomeromycetes</taxon>
        <taxon>Diversisporales</taxon>
        <taxon>Gigasporaceae</taxon>
        <taxon>Gigaspora</taxon>
    </lineage>
</organism>
<proteinExistence type="predicted"/>
<comment type="caution">
    <text evidence="1">The sequence shown here is derived from an EMBL/GenBank/DDBJ whole genome shotgun (WGS) entry which is preliminary data.</text>
</comment>
<gene>
    <name evidence="1" type="ORF">C2G38_2256650</name>
</gene>
<reference evidence="1 2" key="1">
    <citation type="submission" date="2018-06" db="EMBL/GenBank/DDBJ databases">
        <title>Comparative genomics reveals the genomic features of Rhizophagus irregularis, R. cerebriforme, R. diaphanum and Gigaspora rosea, and their symbiotic lifestyle signature.</title>
        <authorList>
            <person name="Morin E."/>
            <person name="San Clemente H."/>
            <person name="Chen E.C.H."/>
            <person name="De La Providencia I."/>
            <person name="Hainaut M."/>
            <person name="Kuo A."/>
            <person name="Kohler A."/>
            <person name="Murat C."/>
            <person name="Tang N."/>
            <person name="Roy S."/>
            <person name="Loubradou J."/>
            <person name="Henrissat B."/>
            <person name="Grigoriev I.V."/>
            <person name="Corradi N."/>
            <person name="Roux C."/>
            <person name="Martin F.M."/>
        </authorList>
    </citation>
    <scope>NUCLEOTIDE SEQUENCE [LARGE SCALE GENOMIC DNA]</scope>
    <source>
        <strain evidence="1 2">DAOM 194757</strain>
    </source>
</reference>
<dbReference type="AlphaFoldDB" id="A0A397TV00"/>
<keyword evidence="2" id="KW-1185">Reference proteome</keyword>
<dbReference type="Proteomes" id="UP000266673">
    <property type="component" value="Unassembled WGS sequence"/>
</dbReference>
<sequence>MVPLADFTTNKKIFEVRENREKKFTDYLNLLISPIQYSSLKEENYSPFIKLIEKNFKENKHDIRNILYENPSMGAVMNWMWYCSKVYLSRSLFTLLGYPFYIGLKQSPTTYEIAKGNNVAYTMTGEEPDNLFSNIIELNDLDFKFKDKIRAKYICFYDDPNITSSWKEESEKMESEPYPITQIENKIDLEFLSDEACKFIWEKVEKVEKVEIMEKDDKDIQYWFLEE</sequence>